<evidence type="ECO:0000256" key="4">
    <source>
        <dbReference type="ARBA" id="ARBA00022559"/>
    </source>
</evidence>
<dbReference type="FunFam" id="3.40.50.80:FF:000020">
    <property type="entry name" value="Dual oxidase 1"/>
    <property type="match status" value="1"/>
</dbReference>
<keyword evidence="18" id="KW-0479">Metal-binding</keyword>
<sequence>MFPIVSSIILMASLQRITKSIIYCFLNIISKLKIFKNLKISGLDRIHEYQRYDGWFNNLANPQWGTVGAHLHREAPSRYRDGVYMLNDDLPSARAISDLVFKGPSGIPNKRNITTMAAFFSQVIAYEIMQSTQISCPLEMHKIPVPQCDSIFDLNCEGKTEMPFIRAKYDKETGHGFNSPREQINEQTSWIDGSFLYSTQEPWVAALRSWRNGTLAEGLMIGYPPLNGPHIPLNNPAPPQIHRLMNPERLFMLGDSRTNENPGLLSLGLILYRWHNKLAQYIQQQNPDWTDEEIFQAARRWVIATLQKITIYDFLPVFLADLHKVPPYKKYRPYVPPGISHAFATAAFRFPHTFIPPGLLFRKNGEGKCEFRSEIGGYPALRLCQNWWNAQDIVQEYSVDEIISGMASQIAEGEDNIVVEDLRDFVFGPMHFTRLDVVSSTIMRGRDNGLPPYNEIRKIFNLPARNWSTINPKKYTENPKLFQDLAKLYKGDISQLDAYVGGILETNDEGPGELFAAIIFDQFLRLRDGDRFWFENTLNGLFTSDEIAYIHKITLRDIILETTSIDKKDLQENVFYWKDGDPCRQPFQVNTTGLEPCVPFMRFDHFTGNEVTYIFSCIALGIIPLVCAGIGYLLIQKRKKMGTETISNSKKLFTSQEDNFETNYTSDNGKKYRIKIQAIEWIAENYSRSVFLIVDNKPSIRVEKPRGGLLRILELSDFTELDVTVSEPGSSAQGPFVLISLPKHYDLVVRLRNDCQCAQFLYALDRCIAKFGKRLYVKYSLNGKILESAETREKRQLKLDLFFREAYSKAFDVARLSDGTNIIDSVSREILEMTVTKSELADALGMRENDLFVERMFSCMAKNNPNRVNFQEFLSVISRFANGTLRDKLELLFDMCDRNGNGCVERREFCNFVKSLNIAVGVQIKETVQNAVIDEVLRKSGIFSDSSILTYNDFAAIFNNINENGRPVGVHMRGAKLQINLHETESMNSFAFAINSEEFGCIHINWIYQIQSYLESYRQHIVIIFLFIAVNLLVFFERFWHYRYETEHRDLRRVMGVGIAITRGAAASLSFCMGLILLTVCRNVITVIRETPLNEYIPFDSAITFHKIVAIFAGIWATIHTVGHCINFYHVATQSQEGLQCLFREAVFGSNFLPSISYWFYGTLTGITGIMLVAIMSIIYVFSAPAVMKQAYHAFRITHLLNVLLYALTILHGLPKLLDSPKFIYYVIGPIFIFIIDRIIGMRQQYKKLQILDAAILPSDIIYVQFKRPHSFHFRSGQWVHISCPAFSCTFNESHAFSLASAPQDPTLELYIKAVGPWTWNLRSEIIFAQSHSTAYPVLHLKGPYGDGNQDWHHFEVAVLIGGGIGVTPYASILLDFMQEKSSDKHTAIKCKKVYFVWVCSTHKNYEWFIDVLRSVEDKDRGNILEIHIFVTQFFHKFDLRTTMLYICEKHFRAGSDGRSMFTGLRAINHFGRPDFAAFFKFIQNKHKNTAEIGVFSCGPDSINKQIRSSCTEVNKLRNAALFYHRFETF</sequence>
<dbReference type="GO" id="GO:0006979">
    <property type="term" value="P:response to oxidative stress"/>
    <property type="evidence" value="ECO:0007669"/>
    <property type="project" value="InterPro"/>
</dbReference>
<dbReference type="Pfam" id="PF08030">
    <property type="entry name" value="NAD_binding_6"/>
    <property type="match status" value="1"/>
</dbReference>
<evidence type="ECO:0000256" key="6">
    <source>
        <dbReference type="ARBA" id="ARBA00022692"/>
    </source>
</evidence>
<dbReference type="Pfam" id="PF08022">
    <property type="entry name" value="FAD_binding_8"/>
    <property type="match status" value="1"/>
</dbReference>
<name>A0A0N4U2D4_DRAME</name>
<dbReference type="FunFam" id="2.40.30.10:FF:000195">
    <property type="entry name" value="DUal OXidase"/>
    <property type="match status" value="1"/>
</dbReference>
<dbReference type="InterPro" id="IPR039261">
    <property type="entry name" value="FNR_nucleotide-bd"/>
</dbReference>
<dbReference type="Gene3D" id="1.10.640.10">
    <property type="entry name" value="Haem peroxidase domain superfamily, animal type"/>
    <property type="match status" value="1"/>
</dbReference>
<dbReference type="GO" id="GO:0042335">
    <property type="term" value="P:cuticle development"/>
    <property type="evidence" value="ECO:0007669"/>
    <property type="project" value="UniProtKB-ARBA"/>
</dbReference>
<evidence type="ECO:0000259" key="21">
    <source>
        <dbReference type="PROSITE" id="PS51384"/>
    </source>
</evidence>
<evidence type="ECO:0000256" key="3">
    <source>
        <dbReference type="ARBA" id="ARBA00012698"/>
    </source>
</evidence>
<feature type="transmembrane region" description="Helical" evidence="19">
    <location>
        <begin position="1060"/>
        <end position="1085"/>
    </location>
</feature>
<dbReference type="GO" id="GO:0005509">
    <property type="term" value="F:calcium ion binding"/>
    <property type="evidence" value="ECO:0007669"/>
    <property type="project" value="InterPro"/>
</dbReference>
<dbReference type="FunFam" id="1.10.640.10:FF:000004">
    <property type="entry name" value="Dual oxidase 2"/>
    <property type="match status" value="1"/>
</dbReference>
<dbReference type="STRING" id="318479.A0A0N4U2D4"/>
<keyword evidence="11 19" id="KW-1133">Transmembrane helix</keyword>
<comment type="subcellular location">
    <subcellularLocation>
        <location evidence="1">Membrane</location>
        <topology evidence="1">Multi-pass membrane protein</topology>
    </subcellularLocation>
</comment>
<evidence type="ECO:0000313" key="24">
    <source>
        <dbReference type="Proteomes" id="UP000274756"/>
    </source>
</evidence>
<evidence type="ECO:0000256" key="14">
    <source>
        <dbReference type="ARBA" id="ARBA00023180"/>
    </source>
</evidence>
<feature type="transmembrane region" description="Helical" evidence="19">
    <location>
        <begin position="1158"/>
        <end position="1182"/>
    </location>
</feature>
<dbReference type="CDD" id="cd09820">
    <property type="entry name" value="dual_peroxidase_like"/>
    <property type="match status" value="1"/>
</dbReference>
<proteinExistence type="inferred from homology"/>
<evidence type="ECO:0000256" key="1">
    <source>
        <dbReference type="ARBA" id="ARBA00004141"/>
    </source>
</evidence>
<dbReference type="AlphaFoldDB" id="A0A0N4U2D4"/>
<evidence type="ECO:0000256" key="12">
    <source>
        <dbReference type="ARBA" id="ARBA00023002"/>
    </source>
</evidence>
<comment type="similarity">
    <text evidence="2">In the N-terminal section; belongs to the peroxidase family.</text>
</comment>
<dbReference type="GO" id="GO:0042303">
    <property type="term" value="P:molting cycle"/>
    <property type="evidence" value="ECO:0007669"/>
    <property type="project" value="UniProtKB-ARBA"/>
</dbReference>
<dbReference type="InterPro" id="IPR019791">
    <property type="entry name" value="Haem_peroxidase_animal"/>
</dbReference>
<evidence type="ECO:0000256" key="16">
    <source>
        <dbReference type="ARBA" id="ARBA00047455"/>
    </source>
</evidence>
<reference evidence="25" key="1">
    <citation type="submission" date="2016-04" db="UniProtKB">
        <authorList>
            <consortium name="WormBaseParasite"/>
        </authorList>
    </citation>
    <scope>IDENTIFICATION</scope>
</reference>
<dbReference type="GO" id="GO:0020037">
    <property type="term" value="F:heme binding"/>
    <property type="evidence" value="ECO:0007669"/>
    <property type="project" value="InterPro"/>
</dbReference>
<dbReference type="InterPro" id="IPR013130">
    <property type="entry name" value="Fe3_Rdtase_TM_dom"/>
</dbReference>
<gene>
    <name evidence="22" type="ORF">DME_LOCUS5191</name>
</gene>
<keyword evidence="5" id="KW-0285">Flavoprotein</keyword>
<evidence type="ECO:0000256" key="13">
    <source>
        <dbReference type="ARBA" id="ARBA00023136"/>
    </source>
</evidence>
<dbReference type="PRINTS" id="PR00457">
    <property type="entry name" value="ANPEROXIDASE"/>
</dbReference>
<feature type="transmembrane region" description="Helical" evidence="19">
    <location>
        <begin position="1021"/>
        <end position="1040"/>
    </location>
</feature>
<evidence type="ECO:0000256" key="2">
    <source>
        <dbReference type="ARBA" id="ARBA00005644"/>
    </source>
</evidence>
<evidence type="ECO:0000256" key="8">
    <source>
        <dbReference type="ARBA" id="ARBA00022827"/>
    </source>
</evidence>
<dbReference type="GO" id="GO:0016020">
    <property type="term" value="C:membrane"/>
    <property type="evidence" value="ECO:0007669"/>
    <property type="project" value="UniProtKB-SubCell"/>
</dbReference>
<keyword evidence="4" id="KW-0575">Peroxidase</keyword>
<dbReference type="InterPro" id="IPR010255">
    <property type="entry name" value="Haem_peroxidase_sf"/>
</dbReference>
<keyword evidence="15" id="KW-0376">Hydrogen peroxide</keyword>
<dbReference type="EC" id="1.6.3.1" evidence="3"/>
<dbReference type="InterPro" id="IPR011992">
    <property type="entry name" value="EF-hand-dom_pair"/>
</dbReference>
<dbReference type="GO" id="GO:0009886">
    <property type="term" value="P:post-embryonic animal morphogenesis"/>
    <property type="evidence" value="ECO:0007669"/>
    <property type="project" value="UniProtKB-ARBA"/>
</dbReference>
<dbReference type="PROSITE" id="PS51384">
    <property type="entry name" value="FAD_FR"/>
    <property type="match status" value="1"/>
</dbReference>
<dbReference type="InterPro" id="IPR017938">
    <property type="entry name" value="Riboflavin_synthase-like_b-brl"/>
</dbReference>
<dbReference type="PANTHER" id="PTHR11475:SF144">
    <property type="entry name" value="NAD(P)H OXIDASE (H2O2-FORMING)"/>
    <property type="match status" value="1"/>
</dbReference>
<dbReference type="OrthoDB" id="6019201at2759"/>
<evidence type="ECO:0000256" key="9">
    <source>
        <dbReference type="ARBA" id="ARBA00022837"/>
    </source>
</evidence>
<dbReference type="GO" id="GO:0042742">
    <property type="term" value="P:defense response to bacterium"/>
    <property type="evidence" value="ECO:0007669"/>
    <property type="project" value="UniProtKB-ARBA"/>
</dbReference>
<dbReference type="SMART" id="SM00054">
    <property type="entry name" value="EFh"/>
    <property type="match status" value="2"/>
</dbReference>
<dbReference type="SFLD" id="SFLDG01169">
    <property type="entry name" value="NADPH_oxidase_subgroup_(NOX)"/>
    <property type="match status" value="1"/>
</dbReference>
<evidence type="ECO:0000256" key="17">
    <source>
        <dbReference type="ARBA" id="ARBA00048762"/>
    </source>
</evidence>
<dbReference type="PANTHER" id="PTHR11475">
    <property type="entry name" value="OXIDASE/PEROXIDASE"/>
    <property type="match status" value="1"/>
</dbReference>
<feature type="domain" description="EF-hand" evidence="20">
    <location>
        <begin position="884"/>
        <end position="919"/>
    </location>
</feature>
<feature type="domain" description="FAD-binding FR-type" evidence="21">
    <location>
        <begin position="1244"/>
        <end position="1351"/>
    </location>
</feature>
<evidence type="ECO:0000256" key="11">
    <source>
        <dbReference type="ARBA" id="ARBA00022989"/>
    </source>
</evidence>
<dbReference type="SUPFAM" id="SSF48113">
    <property type="entry name" value="Heme-dependent peroxidases"/>
    <property type="match status" value="1"/>
</dbReference>
<evidence type="ECO:0000256" key="7">
    <source>
        <dbReference type="ARBA" id="ARBA00022737"/>
    </source>
</evidence>
<keyword evidence="6 19" id="KW-0812">Transmembrane</keyword>
<feature type="transmembrane region" description="Helical" evidence="19">
    <location>
        <begin position="1194"/>
        <end position="1211"/>
    </location>
</feature>
<dbReference type="GO" id="GO:0004601">
    <property type="term" value="F:peroxidase activity"/>
    <property type="evidence" value="ECO:0007669"/>
    <property type="project" value="UniProtKB-KW"/>
</dbReference>
<keyword evidence="18" id="KW-0408">Iron</keyword>
<dbReference type="Proteomes" id="UP000038040">
    <property type="component" value="Unplaced"/>
</dbReference>
<evidence type="ECO:0000313" key="22">
    <source>
        <dbReference type="EMBL" id="VDN55218.1"/>
    </source>
</evidence>
<evidence type="ECO:0000259" key="20">
    <source>
        <dbReference type="PROSITE" id="PS50222"/>
    </source>
</evidence>
<dbReference type="Pfam" id="PF01794">
    <property type="entry name" value="Ferric_reduct"/>
    <property type="match status" value="1"/>
</dbReference>
<dbReference type="EMBL" id="UYYG01001151">
    <property type="protein sequence ID" value="VDN55218.1"/>
    <property type="molecule type" value="Genomic_DNA"/>
</dbReference>
<dbReference type="InterPro" id="IPR037120">
    <property type="entry name" value="Haem_peroxidase_sf_animal"/>
</dbReference>
<dbReference type="Gene3D" id="1.10.238.10">
    <property type="entry name" value="EF-hand"/>
    <property type="match status" value="1"/>
</dbReference>
<keyword evidence="18" id="KW-0349">Heme</keyword>
<dbReference type="CDD" id="cd06186">
    <property type="entry name" value="NOX_Duox_like_FAD_NADP"/>
    <property type="match status" value="1"/>
</dbReference>
<feature type="binding site" description="axial binding residue" evidence="18">
    <location>
        <position position="352"/>
    </location>
    <ligand>
        <name>heme b</name>
        <dbReference type="ChEBI" id="CHEBI:60344"/>
    </ligand>
    <ligandPart>
        <name>Fe</name>
        <dbReference type="ChEBI" id="CHEBI:18248"/>
    </ligandPart>
</feature>
<dbReference type="CDD" id="cd00051">
    <property type="entry name" value="EFh"/>
    <property type="match status" value="1"/>
</dbReference>
<dbReference type="SUPFAM" id="SSF47473">
    <property type="entry name" value="EF-hand"/>
    <property type="match status" value="1"/>
</dbReference>
<feature type="transmembrane region" description="Helical" evidence="19">
    <location>
        <begin position="1223"/>
        <end position="1240"/>
    </location>
</feature>
<keyword evidence="9" id="KW-0106">Calcium</keyword>
<evidence type="ECO:0000256" key="10">
    <source>
        <dbReference type="ARBA" id="ARBA00022857"/>
    </source>
</evidence>
<evidence type="ECO:0000313" key="23">
    <source>
        <dbReference type="Proteomes" id="UP000038040"/>
    </source>
</evidence>
<accession>A0A0N4U2D4</accession>
<dbReference type="Pfam" id="PF03098">
    <property type="entry name" value="An_peroxidase"/>
    <property type="match status" value="1"/>
</dbReference>
<dbReference type="InterPro" id="IPR034821">
    <property type="entry name" value="DUOX_peroxidase"/>
</dbReference>
<dbReference type="InterPro" id="IPR017927">
    <property type="entry name" value="FAD-bd_FR_type"/>
</dbReference>
<dbReference type="InterPro" id="IPR013112">
    <property type="entry name" value="FAD-bd_8"/>
</dbReference>
<dbReference type="InterPro" id="IPR002048">
    <property type="entry name" value="EF_hand_dom"/>
</dbReference>
<keyword evidence="13 19" id="KW-0472">Membrane</keyword>
<evidence type="ECO:0000256" key="18">
    <source>
        <dbReference type="PIRSR" id="PIRSR619791-2"/>
    </source>
</evidence>
<feature type="transmembrane region" description="Helical" evidence="19">
    <location>
        <begin position="1097"/>
        <end position="1119"/>
    </location>
</feature>
<keyword evidence="14" id="KW-0325">Glycoprotein</keyword>
<keyword evidence="24" id="KW-1185">Reference proteome</keyword>
<dbReference type="Gene3D" id="3.40.50.80">
    <property type="entry name" value="Nucleotide-binding domain of ferredoxin-NADP reductase (FNR) module"/>
    <property type="match status" value="1"/>
</dbReference>
<comment type="catalytic activity">
    <reaction evidence="16">
        <text>NADH + O2 + H(+) = H2O2 + NAD(+)</text>
        <dbReference type="Rhea" id="RHEA:11264"/>
        <dbReference type="ChEBI" id="CHEBI:15378"/>
        <dbReference type="ChEBI" id="CHEBI:15379"/>
        <dbReference type="ChEBI" id="CHEBI:16240"/>
        <dbReference type="ChEBI" id="CHEBI:57540"/>
        <dbReference type="ChEBI" id="CHEBI:57945"/>
        <dbReference type="EC" id="1.6.3.1"/>
    </reaction>
</comment>
<dbReference type="InterPro" id="IPR013121">
    <property type="entry name" value="Fe_red_NAD-bd_6"/>
</dbReference>
<keyword evidence="12" id="KW-0560">Oxidoreductase</keyword>
<evidence type="ECO:0000256" key="15">
    <source>
        <dbReference type="ARBA" id="ARBA00023324"/>
    </source>
</evidence>
<protein>
    <recommendedName>
        <fullName evidence="3">NAD(P)H oxidase (H2O2-forming)</fullName>
        <ecNumber evidence="3">1.6.3.1</ecNumber>
    </recommendedName>
</protein>
<dbReference type="GO" id="GO:0042744">
    <property type="term" value="P:hydrogen peroxide catabolic process"/>
    <property type="evidence" value="ECO:0007669"/>
    <property type="project" value="UniProtKB-KW"/>
</dbReference>
<dbReference type="SUPFAM" id="SSF52343">
    <property type="entry name" value="Ferredoxin reductase-like, C-terminal NADP-linked domain"/>
    <property type="match status" value="1"/>
</dbReference>
<dbReference type="Gene3D" id="2.40.30.10">
    <property type="entry name" value="Translation factors"/>
    <property type="match status" value="1"/>
</dbReference>
<dbReference type="PROSITE" id="PS00018">
    <property type="entry name" value="EF_HAND_1"/>
    <property type="match status" value="1"/>
</dbReference>
<dbReference type="GO" id="GO:0016174">
    <property type="term" value="F:NAD(P)H oxidase H2O2-forming activity"/>
    <property type="evidence" value="ECO:0007669"/>
    <property type="project" value="UniProtKB-EC"/>
</dbReference>
<keyword evidence="7" id="KW-0677">Repeat</keyword>
<dbReference type="InterPro" id="IPR018247">
    <property type="entry name" value="EF_Hand_1_Ca_BS"/>
</dbReference>
<dbReference type="Proteomes" id="UP000274756">
    <property type="component" value="Unassembled WGS sequence"/>
</dbReference>
<dbReference type="PROSITE" id="PS50292">
    <property type="entry name" value="PEROXIDASE_3"/>
    <property type="match status" value="1"/>
</dbReference>
<dbReference type="SUPFAM" id="SSF63380">
    <property type="entry name" value="Riboflavin synthase domain-like"/>
    <property type="match status" value="1"/>
</dbReference>
<keyword evidence="10" id="KW-0521">NADP</keyword>
<organism evidence="23 25">
    <name type="scientific">Dracunculus medinensis</name>
    <name type="common">Guinea worm</name>
    <dbReference type="NCBI Taxonomy" id="318479"/>
    <lineage>
        <taxon>Eukaryota</taxon>
        <taxon>Metazoa</taxon>
        <taxon>Ecdysozoa</taxon>
        <taxon>Nematoda</taxon>
        <taxon>Chromadorea</taxon>
        <taxon>Rhabditida</taxon>
        <taxon>Spirurina</taxon>
        <taxon>Dracunculoidea</taxon>
        <taxon>Dracunculidae</taxon>
        <taxon>Dracunculus</taxon>
    </lineage>
</organism>
<evidence type="ECO:0000256" key="5">
    <source>
        <dbReference type="ARBA" id="ARBA00022630"/>
    </source>
</evidence>
<feature type="transmembrane region" description="Helical" evidence="19">
    <location>
        <begin position="613"/>
        <end position="635"/>
    </location>
</feature>
<evidence type="ECO:0000256" key="19">
    <source>
        <dbReference type="SAM" id="Phobius"/>
    </source>
</evidence>
<reference evidence="22 24" key="2">
    <citation type="submission" date="2018-11" db="EMBL/GenBank/DDBJ databases">
        <authorList>
            <consortium name="Pathogen Informatics"/>
        </authorList>
    </citation>
    <scope>NUCLEOTIDE SEQUENCE [LARGE SCALE GENOMIC DNA]</scope>
</reference>
<dbReference type="WBParaSite" id="DME_0000083101-mRNA-1">
    <property type="protein sequence ID" value="DME_0000083101-mRNA-1"/>
    <property type="gene ID" value="DME_0000083101"/>
</dbReference>
<keyword evidence="8" id="KW-0274">FAD</keyword>
<evidence type="ECO:0000313" key="25">
    <source>
        <dbReference type="WBParaSite" id="DME_0000083101-mRNA-1"/>
    </source>
</evidence>
<comment type="catalytic activity">
    <reaction evidence="17">
        <text>NADPH + O2 + H(+) = H2O2 + NADP(+)</text>
        <dbReference type="Rhea" id="RHEA:11260"/>
        <dbReference type="ChEBI" id="CHEBI:15378"/>
        <dbReference type="ChEBI" id="CHEBI:15379"/>
        <dbReference type="ChEBI" id="CHEBI:16240"/>
        <dbReference type="ChEBI" id="CHEBI:57783"/>
        <dbReference type="ChEBI" id="CHEBI:58349"/>
        <dbReference type="EC" id="1.6.3.1"/>
    </reaction>
</comment>
<dbReference type="PROSITE" id="PS50222">
    <property type="entry name" value="EF_HAND_2"/>
    <property type="match status" value="1"/>
</dbReference>